<evidence type="ECO:0000313" key="3">
    <source>
        <dbReference type="Proteomes" id="UP000230750"/>
    </source>
</evidence>
<sequence length="190" mass="21056">MDVDVALNELGMLSAVTDSRRDYQGELQSRDNDASSSFHVVSANPKFVVNIGAVQKTYPSKRRPQKMKVCGTVDSPGMAVAAKLDDSAAERRTFKASSRVHHRYFFRPYSKNRRKKGVCLVKDIRNRSLEGSFQIQLPPPSESTLTQAMASMNIEKEKEKQMAASSSSSSLANLPLPDVTVRKGLRAHAR</sequence>
<evidence type="ECO:0000313" key="2">
    <source>
        <dbReference type="EMBL" id="PIK58151.1"/>
    </source>
</evidence>
<accession>A0A2G8LD23</accession>
<dbReference type="AlphaFoldDB" id="A0A2G8LD23"/>
<dbReference type="Proteomes" id="UP000230750">
    <property type="component" value="Unassembled WGS sequence"/>
</dbReference>
<feature type="region of interest" description="Disordered" evidence="1">
    <location>
        <begin position="155"/>
        <end position="190"/>
    </location>
</feature>
<dbReference type="OrthoDB" id="10050556at2759"/>
<comment type="caution">
    <text evidence="2">The sequence shown here is derived from an EMBL/GenBank/DDBJ whole genome shotgun (WGS) entry which is preliminary data.</text>
</comment>
<evidence type="ECO:0000256" key="1">
    <source>
        <dbReference type="SAM" id="MobiDB-lite"/>
    </source>
</evidence>
<organism evidence="2 3">
    <name type="scientific">Stichopus japonicus</name>
    <name type="common">Sea cucumber</name>
    <dbReference type="NCBI Taxonomy" id="307972"/>
    <lineage>
        <taxon>Eukaryota</taxon>
        <taxon>Metazoa</taxon>
        <taxon>Echinodermata</taxon>
        <taxon>Eleutherozoa</taxon>
        <taxon>Echinozoa</taxon>
        <taxon>Holothuroidea</taxon>
        <taxon>Aspidochirotacea</taxon>
        <taxon>Aspidochirotida</taxon>
        <taxon>Stichopodidae</taxon>
        <taxon>Apostichopus</taxon>
    </lineage>
</organism>
<dbReference type="EMBL" id="MRZV01000121">
    <property type="protein sequence ID" value="PIK58151.1"/>
    <property type="molecule type" value="Genomic_DNA"/>
</dbReference>
<name>A0A2G8LD23_STIJA</name>
<keyword evidence="3" id="KW-1185">Reference proteome</keyword>
<proteinExistence type="predicted"/>
<gene>
    <name evidence="2" type="ORF">BSL78_04951</name>
</gene>
<protein>
    <submittedName>
        <fullName evidence="2">Uncharacterized protein</fullName>
    </submittedName>
</protein>
<reference evidence="2 3" key="1">
    <citation type="journal article" date="2017" name="PLoS Biol.">
        <title>The sea cucumber genome provides insights into morphological evolution and visceral regeneration.</title>
        <authorList>
            <person name="Zhang X."/>
            <person name="Sun L."/>
            <person name="Yuan J."/>
            <person name="Sun Y."/>
            <person name="Gao Y."/>
            <person name="Zhang L."/>
            <person name="Li S."/>
            <person name="Dai H."/>
            <person name="Hamel J.F."/>
            <person name="Liu C."/>
            <person name="Yu Y."/>
            <person name="Liu S."/>
            <person name="Lin W."/>
            <person name="Guo K."/>
            <person name="Jin S."/>
            <person name="Xu P."/>
            <person name="Storey K.B."/>
            <person name="Huan P."/>
            <person name="Zhang T."/>
            <person name="Zhou Y."/>
            <person name="Zhang J."/>
            <person name="Lin C."/>
            <person name="Li X."/>
            <person name="Xing L."/>
            <person name="Huo D."/>
            <person name="Sun M."/>
            <person name="Wang L."/>
            <person name="Mercier A."/>
            <person name="Li F."/>
            <person name="Yang H."/>
            <person name="Xiang J."/>
        </authorList>
    </citation>
    <scope>NUCLEOTIDE SEQUENCE [LARGE SCALE GENOMIC DNA]</scope>
    <source>
        <strain evidence="2">Shaxun</strain>
        <tissue evidence="2">Muscle</tissue>
    </source>
</reference>